<keyword evidence="1" id="KW-0472">Membrane</keyword>
<gene>
    <name evidence="2" type="ORF">IW249_006407</name>
</gene>
<dbReference type="Proteomes" id="UP000631791">
    <property type="component" value="Unassembled WGS sequence"/>
</dbReference>
<evidence type="ECO:0000313" key="2">
    <source>
        <dbReference type="EMBL" id="MBG6105993.1"/>
    </source>
</evidence>
<feature type="transmembrane region" description="Helical" evidence="1">
    <location>
        <begin position="44"/>
        <end position="66"/>
    </location>
</feature>
<evidence type="ECO:0000256" key="1">
    <source>
        <dbReference type="SAM" id="Phobius"/>
    </source>
</evidence>
<proteinExistence type="predicted"/>
<organism evidence="2 3">
    <name type="scientific">Micromonospora vinacea</name>
    <dbReference type="NCBI Taxonomy" id="709878"/>
    <lineage>
        <taxon>Bacteria</taxon>
        <taxon>Bacillati</taxon>
        <taxon>Actinomycetota</taxon>
        <taxon>Actinomycetes</taxon>
        <taxon>Micromonosporales</taxon>
        <taxon>Micromonosporaceae</taxon>
        <taxon>Micromonospora</taxon>
    </lineage>
</organism>
<accession>A0ABS0KBH5</accession>
<evidence type="ECO:0000313" key="3">
    <source>
        <dbReference type="Proteomes" id="UP000631791"/>
    </source>
</evidence>
<dbReference type="RefSeq" id="WP_196924209.1">
    <property type="nucleotide sequence ID" value="NZ_JADOTY010000001.1"/>
</dbReference>
<evidence type="ECO:0008006" key="4">
    <source>
        <dbReference type="Google" id="ProtNLM"/>
    </source>
</evidence>
<dbReference type="EMBL" id="JADOTY010000001">
    <property type="protein sequence ID" value="MBG6105993.1"/>
    <property type="molecule type" value="Genomic_DNA"/>
</dbReference>
<name>A0ABS0KBH5_9ACTN</name>
<keyword evidence="1" id="KW-1133">Transmembrane helix</keyword>
<keyword evidence="1" id="KW-0812">Transmembrane</keyword>
<reference evidence="2 3" key="1">
    <citation type="submission" date="2020-11" db="EMBL/GenBank/DDBJ databases">
        <title>Sequencing the genomes of 1000 actinobacteria strains.</title>
        <authorList>
            <person name="Klenk H.-P."/>
        </authorList>
    </citation>
    <scope>NUCLEOTIDE SEQUENCE [LARGE SCALE GENOMIC DNA]</scope>
    <source>
        <strain evidence="2 3">DSM 101695</strain>
    </source>
</reference>
<protein>
    <recommendedName>
        <fullName evidence="4">DUF2092 domain-containing protein</fullName>
    </recommendedName>
</protein>
<keyword evidence="3" id="KW-1185">Reference proteome</keyword>
<comment type="caution">
    <text evidence="2">The sequence shown here is derived from an EMBL/GenBank/DDBJ whole genome shotgun (WGS) entry which is preliminary data.</text>
</comment>
<sequence length="298" mass="32339">MTALDDDQLGRLLGDRLHEEMHQMTAPSGLIETLHRRNKRRNRALGIAGAVPVIAAIALGASLAFAPQGTAPETPDMLTVGFVAERTGAALADAPGYVQHESSSHEGRDGKAASMTELWSDPTTKRERQDNRIFFGDTRSYTVVLDGSNAVELNHDKKKWWTYEVTRLEALDSNTVQSLPPALNPADLRRAVESGKLTLVGKESIDGKPAVHLQWLGGPDSAMDKAKAAEESMQIWVDAESYLPVRLIHKTFNGTTTSNYEWLPRTAGNLGKLEASPPAGYTKLSCAPNPAKDCGLND</sequence>
<dbReference type="Gene3D" id="2.50.20.10">
    <property type="entry name" value="Lipoprotein localisation LolA/LolB/LppX"/>
    <property type="match status" value="1"/>
</dbReference>